<evidence type="ECO:0000256" key="3">
    <source>
        <dbReference type="ARBA" id="ARBA00023002"/>
    </source>
</evidence>
<dbReference type="GO" id="GO:0004591">
    <property type="term" value="F:oxoglutarate dehydrogenase (succinyl-transferring) activity"/>
    <property type="evidence" value="ECO:0007669"/>
    <property type="project" value="TreeGrafter"/>
</dbReference>
<accession>A0A9N8HYZ9</accession>
<gene>
    <name evidence="7" type="ORF">SEMRO_2129_G315810.1</name>
</gene>
<evidence type="ECO:0000313" key="7">
    <source>
        <dbReference type="EMBL" id="CAB9528028.1"/>
    </source>
</evidence>
<keyword evidence="4" id="KW-0786">Thiamine pyrophosphate</keyword>
<dbReference type="Pfam" id="PF02779">
    <property type="entry name" value="Transket_pyr"/>
    <property type="match status" value="1"/>
</dbReference>
<comment type="cofactor">
    <cofactor evidence="1">
        <name>thiamine diphosphate</name>
        <dbReference type="ChEBI" id="CHEBI:58937"/>
    </cofactor>
</comment>
<dbReference type="GO" id="GO:0045252">
    <property type="term" value="C:oxoglutarate dehydrogenase complex"/>
    <property type="evidence" value="ECO:0007669"/>
    <property type="project" value="TreeGrafter"/>
</dbReference>
<proteinExistence type="inferred from homology"/>
<dbReference type="SMART" id="SM00861">
    <property type="entry name" value="Transket_pyr"/>
    <property type="match status" value="1"/>
</dbReference>
<dbReference type="Gene3D" id="3.40.50.970">
    <property type="match status" value="1"/>
</dbReference>
<dbReference type="GO" id="GO:0005829">
    <property type="term" value="C:cytosol"/>
    <property type="evidence" value="ECO:0007669"/>
    <property type="project" value="TreeGrafter"/>
</dbReference>
<comment type="similarity">
    <text evidence="2">Belongs to the alpha-ketoglutarate dehydrogenase family.</text>
</comment>
<dbReference type="Proteomes" id="UP001153069">
    <property type="component" value="Unassembled WGS sequence"/>
</dbReference>
<dbReference type="AlphaFoldDB" id="A0A9N8HYZ9"/>
<dbReference type="InterPro" id="IPR011603">
    <property type="entry name" value="2oxoglutarate_DH_E1"/>
</dbReference>
<dbReference type="InterPro" id="IPR005475">
    <property type="entry name" value="Transketolase-like_Pyr-bd"/>
</dbReference>
<evidence type="ECO:0000256" key="2">
    <source>
        <dbReference type="ARBA" id="ARBA00006936"/>
    </source>
</evidence>
<dbReference type="InterPro" id="IPR001017">
    <property type="entry name" value="DH_E1"/>
</dbReference>
<comment type="caution">
    <text evidence="7">The sequence shown here is derived from an EMBL/GenBank/DDBJ whole genome shotgun (WGS) entry which is preliminary data.</text>
</comment>
<dbReference type="OrthoDB" id="413077at2759"/>
<keyword evidence="8" id="KW-1185">Reference proteome</keyword>
<feature type="region of interest" description="Disordered" evidence="5">
    <location>
        <begin position="530"/>
        <end position="560"/>
    </location>
</feature>
<feature type="domain" description="Transketolase-like pyrimidine-binding" evidence="6">
    <location>
        <begin position="607"/>
        <end position="781"/>
    </location>
</feature>
<dbReference type="PANTHER" id="PTHR23152">
    <property type="entry name" value="2-OXOGLUTARATE DEHYDROGENASE"/>
    <property type="match status" value="1"/>
</dbReference>
<dbReference type="GO" id="GO:0030976">
    <property type="term" value="F:thiamine pyrophosphate binding"/>
    <property type="evidence" value="ECO:0007669"/>
    <property type="project" value="InterPro"/>
</dbReference>
<dbReference type="SUPFAM" id="SSF52518">
    <property type="entry name" value="Thiamin diphosphate-binding fold (THDP-binding)"/>
    <property type="match status" value="2"/>
</dbReference>
<dbReference type="PIRSF" id="PIRSF000157">
    <property type="entry name" value="Oxoglu_dh_E1"/>
    <property type="match status" value="1"/>
</dbReference>
<dbReference type="GO" id="GO:0006099">
    <property type="term" value="P:tricarboxylic acid cycle"/>
    <property type="evidence" value="ECO:0007669"/>
    <property type="project" value="TreeGrafter"/>
</dbReference>
<organism evidence="7 8">
    <name type="scientific">Seminavis robusta</name>
    <dbReference type="NCBI Taxonomy" id="568900"/>
    <lineage>
        <taxon>Eukaryota</taxon>
        <taxon>Sar</taxon>
        <taxon>Stramenopiles</taxon>
        <taxon>Ochrophyta</taxon>
        <taxon>Bacillariophyta</taxon>
        <taxon>Bacillariophyceae</taxon>
        <taxon>Bacillariophycidae</taxon>
        <taxon>Naviculales</taxon>
        <taxon>Naviculaceae</taxon>
        <taxon>Seminavis</taxon>
    </lineage>
</organism>
<keyword evidence="3" id="KW-0560">Oxidoreductase</keyword>
<evidence type="ECO:0000256" key="4">
    <source>
        <dbReference type="ARBA" id="ARBA00023052"/>
    </source>
</evidence>
<feature type="compositionally biased region" description="Basic and acidic residues" evidence="5">
    <location>
        <begin position="530"/>
        <end position="542"/>
    </location>
</feature>
<dbReference type="InterPro" id="IPR029061">
    <property type="entry name" value="THDP-binding"/>
</dbReference>
<dbReference type="Pfam" id="PF00676">
    <property type="entry name" value="E1_dh"/>
    <property type="match status" value="1"/>
</dbReference>
<evidence type="ECO:0000259" key="6">
    <source>
        <dbReference type="SMART" id="SM00861"/>
    </source>
</evidence>
<sequence>MMRISTVVSRWGSRSRLLHPSAVATWRQPIQPRLLENKVWTASLSSMAHPQKQRGAFSHDNTIEMVPRSLLAKRHQEALKSSFQRFGYQMANVNPIRPDGLLSVRSAVERCIPKSMVTVLDVLTDIRCYQCNDPDFAKALSEHVAIHKDDAACVAELVHSYCGHIGYEFEHCSTEAERAFFVAIIEDPNSALQQFDDAWIFEQLYRAELFEQLLHERYSNARTFGIEGMESAVLAINTLVETFANTAAEERCKVLLGTTHRGRINFLANCLHTNWSTLISEWDPTSGPTYDDICLGSSSSNNGLIELLPIPAHLEAMVPGLQGKARAHAEELARNLDDETKKGAHHTQSPLATHLVLPLSLHGDASFCGEGIIQETLQLSTCKHYECGGTIHMILNNQVGYTTELSETKSERFLHTQSSDVAKSINAPILHVNANRPRAVVRACQIALLYRQTFGADILIDLVGWRKHGHNELDDPTMTNVDLYKTVKKMESVTEKFMDELAHPASLALAKIDGVKEEVDQIYQAAKGIKRQEAGDLPHEQKTGSGGSSAWSNIKARPSDTSLPEAQFKEALAPLTTVPDEFQLHPIVKRVVDARKKILAMPPETRIDWATAELLALSSLATEGVPVRLTGEDTERGTFAQRHAVWHDMAKQGHEHHAVPPLLEIANSPLSELSVVGFEFGWSLCNPNSLCLWEAQFGDFSDEAQVIFDTLISSSASKWNEESNLVLLLPHGYDGMGPDHSSCRPERWLQMFASSWSEADSPPTGDPDPVEAFKPATLLWLAQPIPPITFICCAAS</sequence>
<name>A0A9N8HYZ9_9STRA</name>
<dbReference type="EMBL" id="CAICTM010002127">
    <property type="protein sequence ID" value="CAB9528028.1"/>
    <property type="molecule type" value="Genomic_DNA"/>
</dbReference>
<dbReference type="PANTHER" id="PTHR23152:SF4">
    <property type="entry name" value="2-OXOADIPATE DEHYDROGENASE COMPLEX COMPONENT E1"/>
    <property type="match status" value="1"/>
</dbReference>
<reference evidence="7" key="1">
    <citation type="submission" date="2020-06" db="EMBL/GenBank/DDBJ databases">
        <authorList>
            <consortium name="Plant Systems Biology data submission"/>
        </authorList>
    </citation>
    <scope>NUCLEOTIDE SEQUENCE</scope>
    <source>
        <strain evidence="7">D6</strain>
    </source>
</reference>
<dbReference type="Gene3D" id="3.40.50.12470">
    <property type="match status" value="1"/>
</dbReference>
<evidence type="ECO:0000313" key="8">
    <source>
        <dbReference type="Proteomes" id="UP001153069"/>
    </source>
</evidence>
<evidence type="ECO:0000256" key="5">
    <source>
        <dbReference type="SAM" id="MobiDB-lite"/>
    </source>
</evidence>
<protein>
    <submittedName>
        <fullName evidence="7">Oxoglutarate dehydrogenase E1 component</fullName>
    </submittedName>
</protein>
<evidence type="ECO:0000256" key="1">
    <source>
        <dbReference type="ARBA" id="ARBA00001964"/>
    </source>
</evidence>